<dbReference type="AlphaFoldDB" id="A0A9W6FV69"/>
<feature type="domain" description="OmpA-like" evidence="5">
    <location>
        <begin position="229"/>
        <end position="344"/>
    </location>
</feature>
<accession>A0A9W6FV69</accession>
<evidence type="ECO:0000313" key="6">
    <source>
        <dbReference type="EMBL" id="GLI35467.1"/>
    </source>
</evidence>
<evidence type="ECO:0000256" key="1">
    <source>
        <dbReference type="ARBA" id="ARBA00004442"/>
    </source>
</evidence>
<reference evidence="6" key="1">
    <citation type="submission" date="2022-12" db="EMBL/GenBank/DDBJ databases">
        <title>Reference genome sequencing for broad-spectrum identification of bacterial and archaeal isolates by mass spectrometry.</title>
        <authorList>
            <person name="Sekiguchi Y."/>
            <person name="Tourlousse D.M."/>
        </authorList>
    </citation>
    <scope>NUCLEOTIDE SEQUENCE</scope>
    <source>
        <strain evidence="6">ASRB1</strain>
    </source>
</reference>
<gene>
    <name evidence="6" type="ORF">DAMNIGENAA_29000</name>
</gene>
<dbReference type="InterPro" id="IPR036737">
    <property type="entry name" value="OmpA-like_sf"/>
</dbReference>
<dbReference type="Proteomes" id="UP001144372">
    <property type="component" value="Unassembled WGS sequence"/>
</dbReference>
<sequence>MRRGKALSIIGFVLALAFMVGAGFAEARERCPENFVFLVDQSGSMYMHSENKELKMGVAKQVLLEINDLIPQADYNSALQLMAPVREVYPPARYDRSEMGRALKSIKDEQEIFGRLTPMGPGIMSLDPVLARMRGNTDIILVSDGMANLGPDPVGEARALYSKYPDVCIHIISLADAGDTKGKAILQAINRMNTCSIMVDGFALAKDQAALAQFVADVFCTPKKVEKPAVKEEVLILRGIQFDFDKYDIKPEWSVVLQEGVQILQKRPNMKVIIEGHCDGMGSIEYNQRLSERRARAVYDYFVARGIKPYRLQTIGYGKSRPKADNTTEEGRAINRRVELKVVD</sequence>
<dbReference type="EMBL" id="BSDR01000001">
    <property type="protein sequence ID" value="GLI35467.1"/>
    <property type="molecule type" value="Genomic_DNA"/>
</dbReference>
<dbReference type="InterPro" id="IPR050330">
    <property type="entry name" value="Bact_OuterMem_StrucFunc"/>
</dbReference>
<evidence type="ECO:0000256" key="3">
    <source>
        <dbReference type="ARBA" id="ARBA00023237"/>
    </source>
</evidence>
<proteinExistence type="predicted"/>
<dbReference type="CDD" id="cd00198">
    <property type="entry name" value="vWFA"/>
    <property type="match status" value="1"/>
</dbReference>
<evidence type="ECO:0000256" key="2">
    <source>
        <dbReference type="ARBA" id="ARBA00023136"/>
    </source>
</evidence>
<dbReference type="InterPro" id="IPR036465">
    <property type="entry name" value="vWFA_dom_sf"/>
</dbReference>
<evidence type="ECO:0000259" key="5">
    <source>
        <dbReference type="PROSITE" id="PS51123"/>
    </source>
</evidence>
<dbReference type="CDD" id="cd07185">
    <property type="entry name" value="OmpA_C-like"/>
    <property type="match status" value="1"/>
</dbReference>
<keyword evidence="7" id="KW-1185">Reference proteome</keyword>
<keyword evidence="3" id="KW-0998">Cell outer membrane</keyword>
<dbReference type="GO" id="GO:0009279">
    <property type="term" value="C:cell outer membrane"/>
    <property type="evidence" value="ECO:0007669"/>
    <property type="project" value="UniProtKB-SubCell"/>
</dbReference>
<comment type="subcellular location">
    <subcellularLocation>
        <location evidence="1">Cell outer membrane</location>
    </subcellularLocation>
</comment>
<dbReference type="Gene3D" id="3.40.50.410">
    <property type="entry name" value="von Willebrand factor, type A domain"/>
    <property type="match status" value="1"/>
</dbReference>
<dbReference type="PRINTS" id="PR01023">
    <property type="entry name" value="NAFLGMOTY"/>
</dbReference>
<organism evidence="6 7">
    <name type="scientific">Desulforhabdus amnigena</name>
    <dbReference type="NCBI Taxonomy" id="40218"/>
    <lineage>
        <taxon>Bacteria</taxon>
        <taxon>Pseudomonadati</taxon>
        <taxon>Thermodesulfobacteriota</taxon>
        <taxon>Syntrophobacteria</taxon>
        <taxon>Syntrophobacterales</taxon>
        <taxon>Syntrophobacteraceae</taxon>
        <taxon>Desulforhabdus</taxon>
    </lineage>
</organism>
<name>A0A9W6FV69_9BACT</name>
<dbReference type="PANTHER" id="PTHR30329:SF21">
    <property type="entry name" value="LIPOPROTEIN YIAD-RELATED"/>
    <property type="match status" value="1"/>
</dbReference>
<dbReference type="Gene3D" id="3.30.1330.60">
    <property type="entry name" value="OmpA-like domain"/>
    <property type="match status" value="1"/>
</dbReference>
<protein>
    <submittedName>
        <fullName evidence="6">Membrane protein</fullName>
    </submittedName>
</protein>
<dbReference type="InterPro" id="IPR006665">
    <property type="entry name" value="OmpA-like"/>
</dbReference>
<dbReference type="SUPFAM" id="SSF53300">
    <property type="entry name" value="vWA-like"/>
    <property type="match status" value="1"/>
</dbReference>
<dbReference type="PANTHER" id="PTHR30329">
    <property type="entry name" value="STATOR ELEMENT OF FLAGELLAR MOTOR COMPLEX"/>
    <property type="match status" value="1"/>
</dbReference>
<dbReference type="Pfam" id="PF00691">
    <property type="entry name" value="OmpA"/>
    <property type="match status" value="1"/>
</dbReference>
<dbReference type="PROSITE" id="PS51123">
    <property type="entry name" value="OMPA_2"/>
    <property type="match status" value="1"/>
</dbReference>
<dbReference type="RefSeq" id="WP_281795312.1">
    <property type="nucleotide sequence ID" value="NZ_BSDR01000001.1"/>
</dbReference>
<dbReference type="SUPFAM" id="SSF103088">
    <property type="entry name" value="OmpA-like"/>
    <property type="match status" value="1"/>
</dbReference>
<evidence type="ECO:0000256" key="4">
    <source>
        <dbReference type="PROSITE-ProRule" id="PRU00473"/>
    </source>
</evidence>
<keyword evidence="2 4" id="KW-0472">Membrane</keyword>
<dbReference type="PRINTS" id="PR01021">
    <property type="entry name" value="OMPADOMAIN"/>
</dbReference>
<evidence type="ECO:0000313" key="7">
    <source>
        <dbReference type="Proteomes" id="UP001144372"/>
    </source>
</evidence>
<comment type="caution">
    <text evidence="6">The sequence shown here is derived from an EMBL/GenBank/DDBJ whole genome shotgun (WGS) entry which is preliminary data.</text>
</comment>
<dbReference type="InterPro" id="IPR006664">
    <property type="entry name" value="OMP_bac"/>
</dbReference>